<evidence type="ECO:0000259" key="6">
    <source>
        <dbReference type="Pfam" id="PF00156"/>
    </source>
</evidence>
<sequence length="178" mass="19879">MQTVEIADAAAFERTLRRLAHQILENNPEPEQVLLVGILRRGVPLAEELAGLMERFGGVRPPVETLDITLYRDDLSELGDLPEVRPTQFSTPVAGKTVILVDDVIYTGRTARAAMEAVIRLGRPARIRLAVMVDRGHRELPIDPEYVGKNVPTAREEQICVLTPQFDGQWGIHLRKQA</sequence>
<dbReference type="InterPro" id="IPR000836">
    <property type="entry name" value="PRTase_dom"/>
</dbReference>
<feature type="short sequence motif" description="PRPP-binding" evidence="5">
    <location>
        <begin position="98"/>
        <end position="110"/>
    </location>
</feature>
<evidence type="ECO:0000313" key="8">
    <source>
        <dbReference type="Proteomes" id="UP001491552"/>
    </source>
</evidence>
<evidence type="ECO:0000256" key="5">
    <source>
        <dbReference type="HAMAP-Rule" id="MF_01219"/>
    </source>
</evidence>
<evidence type="ECO:0000256" key="3">
    <source>
        <dbReference type="ARBA" id="ARBA00023015"/>
    </source>
</evidence>
<proteinExistence type="inferred from homology"/>
<dbReference type="InterPro" id="IPR050137">
    <property type="entry name" value="PyrR_bifunctional"/>
</dbReference>
<comment type="catalytic activity">
    <reaction evidence="5">
        <text>UMP + diphosphate = 5-phospho-alpha-D-ribose 1-diphosphate + uracil</text>
        <dbReference type="Rhea" id="RHEA:13017"/>
        <dbReference type="ChEBI" id="CHEBI:17568"/>
        <dbReference type="ChEBI" id="CHEBI:33019"/>
        <dbReference type="ChEBI" id="CHEBI:57865"/>
        <dbReference type="ChEBI" id="CHEBI:58017"/>
        <dbReference type="EC" id="2.4.2.9"/>
    </reaction>
</comment>
<dbReference type="PANTHER" id="PTHR11608">
    <property type="entry name" value="BIFUNCTIONAL PROTEIN PYRR"/>
    <property type="match status" value="1"/>
</dbReference>
<organism evidence="7 8">
    <name type="scientific">Faecousia intestinalis</name>
    <dbReference type="NCBI Taxonomy" id="3133167"/>
    <lineage>
        <taxon>Bacteria</taxon>
        <taxon>Bacillati</taxon>
        <taxon>Bacillota</taxon>
        <taxon>Clostridia</taxon>
        <taxon>Eubacteriales</taxon>
        <taxon>Oscillospiraceae</taxon>
        <taxon>Faecousia</taxon>
    </lineage>
</organism>
<evidence type="ECO:0000256" key="4">
    <source>
        <dbReference type="ARBA" id="ARBA00023163"/>
    </source>
</evidence>
<comment type="caution">
    <text evidence="7">The sequence shown here is derived from an EMBL/GenBank/DDBJ whole genome shotgun (WGS) entry which is preliminary data.</text>
</comment>
<keyword evidence="4 5" id="KW-0804">Transcription</keyword>
<dbReference type="CDD" id="cd06223">
    <property type="entry name" value="PRTases_typeI"/>
    <property type="match status" value="1"/>
</dbReference>
<dbReference type="GO" id="GO:0004845">
    <property type="term" value="F:uracil phosphoribosyltransferase activity"/>
    <property type="evidence" value="ECO:0007669"/>
    <property type="project" value="UniProtKB-EC"/>
</dbReference>
<keyword evidence="2 5" id="KW-0806">Transcription termination</keyword>
<dbReference type="InterPro" id="IPR029057">
    <property type="entry name" value="PRTase-like"/>
</dbReference>
<dbReference type="PANTHER" id="PTHR11608:SF0">
    <property type="entry name" value="BIFUNCTIONAL PROTEIN PYRR"/>
    <property type="match status" value="1"/>
</dbReference>
<keyword evidence="5" id="KW-0694">RNA-binding</keyword>
<comment type="similarity">
    <text evidence="1 5">Belongs to the purine/pyrimidine phosphoribosyltransferase family. PyrR subfamily.</text>
</comment>
<gene>
    <name evidence="5 7" type="primary">pyrR</name>
    <name evidence="7" type="ORF">WMO66_08075</name>
</gene>
<protein>
    <recommendedName>
        <fullName evidence="5">Bifunctional protein PyrR</fullName>
    </recommendedName>
    <domain>
        <recommendedName>
            <fullName evidence="5">Pyrimidine operon regulatory protein</fullName>
        </recommendedName>
    </domain>
    <domain>
        <recommendedName>
            <fullName evidence="5">Uracil phosphoribosyltransferase</fullName>
            <shortName evidence="5">UPRTase</shortName>
            <ecNumber evidence="5">2.4.2.9</ecNumber>
        </recommendedName>
    </domain>
</protein>
<evidence type="ECO:0000256" key="2">
    <source>
        <dbReference type="ARBA" id="ARBA00022472"/>
    </source>
</evidence>
<keyword evidence="3 5" id="KW-0805">Transcription regulation</keyword>
<dbReference type="InterPro" id="IPR023050">
    <property type="entry name" value="PyrR"/>
</dbReference>
<comment type="subunit">
    <text evidence="5">Homodimer and homohexamer; in equilibrium.</text>
</comment>
<evidence type="ECO:0000256" key="1">
    <source>
        <dbReference type="ARBA" id="ARBA00005565"/>
    </source>
</evidence>
<comment type="function">
    <text evidence="5">Regulates transcriptional attenuation of the pyrimidine nucleotide (pyr) operon by binding in a uridine-dependent manner to specific sites on pyr mRNA. This disrupts an antiterminator hairpin in the RNA and favors formation of a downstream transcription terminator, leading to a reduced expression of downstream genes.</text>
</comment>
<dbReference type="RefSeq" id="WP_349135903.1">
    <property type="nucleotide sequence ID" value="NZ_JBBMFF010000220.1"/>
</dbReference>
<keyword evidence="5 7" id="KW-0808">Transferase</keyword>
<comment type="function">
    <text evidence="5">Also displays a weak uracil phosphoribosyltransferase activity which is not physiologically significant.</text>
</comment>
<dbReference type="Gene3D" id="3.40.50.2020">
    <property type="match status" value="1"/>
</dbReference>
<dbReference type="NCBIfam" id="NF003549">
    <property type="entry name" value="PRK05205.1-5"/>
    <property type="match status" value="1"/>
</dbReference>
<accession>A0ABV1G732</accession>
<reference evidence="7 8" key="1">
    <citation type="submission" date="2024-03" db="EMBL/GenBank/DDBJ databases">
        <title>Human intestinal bacterial collection.</title>
        <authorList>
            <person name="Pauvert C."/>
            <person name="Hitch T.C.A."/>
            <person name="Clavel T."/>
        </authorList>
    </citation>
    <scope>NUCLEOTIDE SEQUENCE [LARGE SCALE GENOMIC DNA]</scope>
    <source>
        <strain evidence="7 8">CLA-AA-H192</strain>
    </source>
</reference>
<dbReference type="SUPFAM" id="SSF53271">
    <property type="entry name" value="PRTase-like"/>
    <property type="match status" value="1"/>
</dbReference>
<keyword evidence="8" id="KW-1185">Reference proteome</keyword>
<dbReference type="Pfam" id="PF00156">
    <property type="entry name" value="Pribosyltran"/>
    <property type="match status" value="1"/>
</dbReference>
<name>A0ABV1G732_9FIRM</name>
<dbReference type="EMBL" id="JBBMFF010000220">
    <property type="protein sequence ID" value="MEQ2511200.1"/>
    <property type="molecule type" value="Genomic_DNA"/>
</dbReference>
<evidence type="ECO:0000313" key="7">
    <source>
        <dbReference type="EMBL" id="MEQ2511200.1"/>
    </source>
</evidence>
<dbReference type="Proteomes" id="UP001491552">
    <property type="component" value="Unassembled WGS sequence"/>
</dbReference>
<feature type="domain" description="Phosphoribosyltransferase" evidence="6">
    <location>
        <begin position="5"/>
        <end position="148"/>
    </location>
</feature>
<keyword evidence="5 7" id="KW-0328">Glycosyltransferase</keyword>
<dbReference type="HAMAP" id="MF_01219">
    <property type="entry name" value="PyrR"/>
    <property type="match status" value="1"/>
</dbReference>
<dbReference type="EC" id="2.4.2.9" evidence="5"/>